<sequence length="495" mass="53381">MSGSSHRGLQGEREMIGRSHRPTLKDLQSWEAGPAAFTNSDALFYIAESRSGLTTPAVKSSWPRDSGSRPWEPSLNCLGGCIVRGSMPFAPPHLVLLVCSTFPITPPGLCAPRTQRCFNPNSVGLRLQQQRLLMILSNHAWQRENVMISWSCAFLGQAKDIFIWDDRLRSSPQNSGNGLEIPKSCPLSPRATSFVEGREGRTGGACDREEVNGPGGGAQSCSRRNCPMKVRSRDGRQGAEGDGDGCQGCLEVWSGVGWNFVAPQAALLCSASSLFPSFKLCFASASAGTASAGTLDALLTVSASGSARLCLPLLGSASALLYSVPTSPVLDFFPLSTPVLALSPLRTVSFSREKHKGIGGNIKVVVKLVSSTSDYLDGYQDKNFKQIATYNAESYLAQAPNQPPPAIVCWLTNQDLYYVFDAFLLGSLCAALKKRERGGSFWYTACDLFEADQQQPIHDVNSLCHDSSIHQLEGHNLEMNPSLSMGDLDQAVHIA</sequence>
<reference evidence="3" key="1">
    <citation type="journal article" date="2018" name="Nat. Microbiol.">
        <title>Leveraging single-cell genomics to expand the fungal tree of life.</title>
        <authorList>
            <person name="Ahrendt S.R."/>
            <person name="Quandt C.A."/>
            <person name="Ciobanu D."/>
            <person name="Clum A."/>
            <person name="Salamov A."/>
            <person name="Andreopoulos B."/>
            <person name="Cheng J.F."/>
            <person name="Woyke T."/>
            <person name="Pelin A."/>
            <person name="Henrissat B."/>
            <person name="Reynolds N.K."/>
            <person name="Benny G.L."/>
            <person name="Smith M.E."/>
            <person name="James T.Y."/>
            <person name="Grigoriev I.V."/>
        </authorList>
    </citation>
    <scope>NUCLEOTIDE SEQUENCE [LARGE SCALE GENOMIC DNA]</scope>
</reference>
<feature type="region of interest" description="Disordered" evidence="1">
    <location>
        <begin position="1"/>
        <end position="21"/>
    </location>
</feature>
<evidence type="ECO:0000313" key="3">
    <source>
        <dbReference type="Proteomes" id="UP000269721"/>
    </source>
</evidence>
<evidence type="ECO:0000313" key="2">
    <source>
        <dbReference type="EMBL" id="RKO86284.1"/>
    </source>
</evidence>
<dbReference type="AlphaFoldDB" id="A0A4P9W2B4"/>
<gene>
    <name evidence="2" type="ORF">BDK51DRAFT_47100</name>
</gene>
<dbReference type="EMBL" id="KZ998328">
    <property type="protein sequence ID" value="RKO86284.1"/>
    <property type="molecule type" value="Genomic_DNA"/>
</dbReference>
<evidence type="ECO:0000256" key="1">
    <source>
        <dbReference type="SAM" id="MobiDB-lite"/>
    </source>
</evidence>
<dbReference type="Proteomes" id="UP000269721">
    <property type="component" value="Unassembled WGS sequence"/>
</dbReference>
<proteinExistence type="predicted"/>
<accession>A0A4P9W2B4</accession>
<protein>
    <submittedName>
        <fullName evidence="2">Uncharacterized protein</fullName>
    </submittedName>
</protein>
<name>A0A4P9W2B4_9FUNG</name>
<organism evidence="2 3">
    <name type="scientific">Blyttiomyces helicus</name>
    <dbReference type="NCBI Taxonomy" id="388810"/>
    <lineage>
        <taxon>Eukaryota</taxon>
        <taxon>Fungi</taxon>
        <taxon>Fungi incertae sedis</taxon>
        <taxon>Chytridiomycota</taxon>
        <taxon>Chytridiomycota incertae sedis</taxon>
        <taxon>Chytridiomycetes</taxon>
        <taxon>Chytridiomycetes incertae sedis</taxon>
        <taxon>Blyttiomyces</taxon>
    </lineage>
</organism>
<feature type="region of interest" description="Disordered" evidence="1">
    <location>
        <begin position="198"/>
        <end position="223"/>
    </location>
</feature>
<keyword evidence="3" id="KW-1185">Reference proteome</keyword>
<feature type="compositionally biased region" description="Basic and acidic residues" evidence="1">
    <location>
        <begin position="198"/>
        <end position="211"/>
    </location>
</feature>